<dbReference type="PRINTS" id="PR00368">
    <property type="entry name" value="FADPNR"/>
</dbReference>
<feature type="domain" description="RsdA/BaiN/AoA(So)-like Rossmann fold-like" evidence="4">
    <location>
        <begin position="8"/>
        <end position="411"/>
    </location>
</feature>
<dbReference type="PRINTS" id="PR00411">
    <property type="entry name" value="PNDRDTASEI"/>
</dbReference>
<feature type="domain" description="RsdA/BaiN/AoA(So)-like insert" evidence="5">
    <location>
        <begin position="194"/>
        <end position="357"/>
    </location>
</feature>
<dbReference type="SUPFAM" id="SSF51905">
    <property type="entry name" value="FAD/NAD(P)-binding domain"/>
    <property type="match status" value="1"/>
</dbReference>
<organism evidence="6 7">
    <name type="scientific">Anaeromassilibacillus senegalensis</name>
    <dbReference type="NCBI Taxonomy" id="1673717"/>
    <lineage>
        <taxon>Bacteria</taxon>
        <taxon>Bacillati</taxon>
        <taxon>Bacillota</taxon>
        <taxon>Clostridia</taxon>
        <taxon>Eubacteriales</taxon>
        <taxon>Acutalibacteraceae</taxon>
        <taxon>Anaeromassilibacillus</taxon>
    </lineage>
</organism>
<keyword evidence="7" id="KW-1185">Reference proteome</keyword>
<accession>A0ABS9CMU5</accession>
<name>A0ABS9CMU5_9FIRM</name>
<dbReference type="InterPro" id="IPR036188">
    <property type="entry name" value="FAD/NAD-bd_sf"/>
</dbReference>
<dbReference type="InterPro" id="IPR004792">
    <property type="entry name" value="BaiN-like"/>
</dbReference>
<comment type="caution">
    <text evidence="6">The sequence shown here is derived from an EMBL/GenBank/DDBJ whole genome shotgun (WGS) entry which is preliminary data.</text>
</comment>
<dbReference type="InterPro" id="IPR057661">
    <property type="entry name" value="RsdA/BaiN/AoA(So)_Rossmann"/>
</dbReference>
<evidence type="ECO:0000256" key="2">
    <source>
        <dbReference type="ARBA" id="ARBA00022630"/>
    </source>
</evidence>
<proteinExistence type="predicted"/>
<dbReference type="InterPro" id="IPR023166">
    <property type="entry name" value="BaiN-like_dom_sf"/>
</dbReference>
<dbReference type="PANTHER" id="PTHR42887">
    <property type="entry name" value="OS12G0638800 PROTEIN"/>
    <property type="match status" value="1"/>
</dbReference>
<dbReference type="SUPFAM" id="SSF160996">
    <property type="entry name" value="HI0933 insert domain-like"/>
    <property type="match status" value="1"/>
</dbReference>
<dbReference type="InterPro" id="IPR055178">
    <property type="entry name" value="RsdA/BaiN/AoA(So)-like_dom"/>
</dbReference>
<dbReference type="Gene3D" id="2.40.30.10">
    <property type="entry name" value="Translation factors"/>
    <property type="match status" value="1"/>
</dbReference>
<dbReference type="Pfam" id="PF22780">
    <property type="entry name" value="HI0933_like_1st"/>
    <property type="match status" value="1"/>
</dbReference>
<keyword evidence="2" id="KW-0285">Flavoprotein</keyword>
<dbReference type="Pfam" id="PF03486">
    <property type="entry name" value="HI0933_like"/>
    <property type="match status" value="1"/>
</dbReference>
<dbReference type="NCBIfam" id="TIGR00275">
    <property type="entry name" value="aminoacetone oxidase family FAD-binding enzyme"/>
    <property type="match status" value="1"/>
</dbReference>
<evidence type="ECO:0000259" key="5">
    <source>
        <dbReference type="Pfam" id="PF22780"/>
    </source>
</evidence>
<comment type="cofactor">
    <cofactor evidence="1">
        <name>FAD</name>
        <dbReference type="ChEBI" id="CHEBI:57692"/>
    </cofactor>
</comment>
<evidence type="ECO:0000259" key="4">
    <source>
        <dbReference type="Pfam" id="PF03486"/>
    </source>
</evidence>
<dbReference type="PANTHER" id="PTHR42887:SF2">
    <property type="entry name" value="OS12G0638800 PROTEIN"/>
    <property type="match status" value="1"/>
</dbReference>
<dbReference type="Proteomes" id="UP001299220">
    <property type="component" value="Unassembled WGS sequence"/>
</dbReference>
<keyword evidence="3" id="KW-0274">FAD</keyword>
<dbReference type="Gene3D" id="3.50.50.60">
    <property type="entry name" value="FAD/NAD(P)-binding domain"/>
    <property type="match status" value="1"/>
</dbReference>
<dbReference type="EMBL" id="JAFBIT010000001">
    <property type="protein sequence ID" value="MCF2651497.1"/>
    <property type="molecule type" value="Genomic_DNA"/>
</dbReference>
<dbReference type="RefSeq" id="WP_235322510.1">
    <property type="nucleotide sequence ID" value="NZ_JAFBIT010000001.1"/>
</dbReference>
<dbReference type="Gene3D" id="1.10.8.260">
    <property type="entry name" value="HI0933 insert domain-like"/>
    <property type="match status" value="1"/>
</dbReference>
<evidence type="ECO:0000313" key="6">
    <source>
        <dbReference type="EMBL" id="MCF2651497.1"/>
    </source>
</evidence>
<sequence length="412" mass="43917">MIDKDTFDAIVVGGGAAGMMAAVTAAERGKAVLLIEKNDKLGRKICITGKGRCNVTNHCEPRTVIESTPGNGRFLYSAVHAFPPQETMRFFESLGVPLKTERGNRVFPVSDNAHDIADALVRRLKVLRVPVVQGNVRIVTAESGAVTGVETDSKAYHAPAVLLACGGASYPGTGSNGDGARLAAALGHTVTPLRPSLVALESSDPDCPAMQGLSLRNCGVMVLDNKKKKPIYTDFGELLFTHFGLSGPTVLSASAHMRDMAPGRYTVVLDLKPALTEEQLDARLLRDLEKNKNRNFGNALDELLPQKMIPVVVRRSGIPPEEKCNTVTRAQRAALLGVLKRFSVEISGFAPLSGAIVTAGGVSVKEIDPKTMQSKRISGLYFAGEIIDVDAYTGGFNLQIAFSTGYVAGQNL</sequence>
<evidence type="ECO:0000256" key="1">
    <source>
        <dbReference type="ARBA" id="ARBA00001974"/>
    </source>
</evidence>
<reference evidence="6 7" key="1">
    <citation type="submission" date="2020-12" db="EMBL/GenBank/DDBJ databases">
        <title>Whole genome sequences of gut porcine anaerobes.</title>
        <authorList>
            <person name="Kubasova T."/>
            <person name="Jahodarova E."/>
            <person name="Rychlik I."/>
        </authorList>
    </citation>
    <scope>NUCLEOTIDE SEQUENCE [LARGE SCALE GENOMIC DNA]</scope>
    <source>
        <strain evidence="6 7">An867</strain>
    </source>
</reference>
<protein>
    <submittedName>
        <fullName evidence="6">NAD(P)/FAD-dependent oxidoreductase</fullName>
    </submittedName>
</protein>
<gene>
    <name evidence="6" type="ORF">JQM67_02600</name>
</gene>
<evidence type="ECO:0000256" key="3">
    <source>
        <dbReference type="ARBA" id="ARBA00022827"/>
    </source>
</evidence>
<evidence type="ECO:0000313" key="7">
    <source>
        <dbReference type="Proteomes" id="UP001299220"/>
    </source>
</evidence>